<dbReference type="SUPFAM" id="SSF63446">
    <property type="entry name" value="Type I dockerin domain"/>
    <property type="match status" value="1"/>
</dbReference>
<evidence type="ECO:0000313" key="2">
    <source>
        <dbReference type="Proteomes" id="UP000008461"/>
    </source>
</evidence>
<name>F4KZ03_HALH1</name>
<dbReference type="SUPFAM" id="SSF49384">
    <property type="entry name" value="Carbohydrate-binding domain"/>
    <property type="match status" value="1"/>
</dbReference>
<dbReference type="Gene3D" id="1.10.1330.10">
    <property type="entry name" value="Dockerin domain"/>
    <property type="match status" value="1"/>
</dbReference>
<sequence>MKQSFTYFIGSKRPFLFVWFFVTLIGTVQAASTAFSSGVLTISFSAANENAQLLNDGTNISVLSNVPITGAGAVFSTASVTKIIVNDPGDLANQTLTFSAGTAFTLSGGLDVSGVEYANFSNSVTVTGSSSMVVIAKQRILISGVTLTGGSGGVQLKGQGTLAVNTNGVDLTSGALVTASGTGSVAVEGKGGDSGFGYNVGVQLFGPNAKITSSGGPVTVKGTGGLAFSSKGVFLRSGGEISAGGMGLVNVEGQSGANSGGDCDGVSVDDVNSKITSLGGDVTVKGTSMGIGGNKNYGVVVSNGGEISAGSAGNVSIEGLGGMNTTLGGDIGVYLVSSDSKITSSGGNVVVKGYGRGGATTGFNLGVSVYFGGLITAGGMGSVYVEGQGGNTTGGRNSGVDVTGSGAKITSSGGDVSVKGLGGTSTLSMGVVVSSAGEITVGGSGKVSVVGQGGNTGNQNYGVYVADMNSKITSSGGSVDVNGTGGGSGTSFSNYGVMILAFGEISAGGMGSVKVVGQGGNTTGTGGNSNYGVYVVTISKITSSGGNVSVVGSGGGSGASQDNIGVFIVGGSFIRAEGLGSVNVEGQGGNNVDDRSYGVYASGANSLITSAGGNVIVKGTGGASSLSGASSNIGVIVDQAGAITAASTGTVSVEGQGGNSPGGDNTGVLVTGASSKITSSGGNVMVKGTGSLIGSFSSGVNVTSSGQISAGGTGTLNVEGKGGDDPGGVNIGVSVSGNNSLITSLGGNVLVKGLGGVGGIGVNVANGGQISAGSMGSVSVDGLGGSTENYGVRVSDFNAKITSSGGPILVKGTGTGSRADILIEFGGVILSPSTSNGITLQSTNNGTWPNTDNIDVSTTSTQKTAFSAGSKLNIVINYLVADAGYQQLDVVGMIDLSGVELTFAGSTASLGVGSTLTIVNNDDTDPVIGTFNGLPEGALIPNFLGTGLNAQISYVGGSGNDVVLKVLAVTAGVTISQSGGNTNVAEGGATDTYTVVLTSQPSSDVTITPTPNAQVTTSPASLVFTSANWNILQTVTVTAVDDAAVEGSHTGGIVHSAASTDADYNNISIASVSANISDNDVAGVTITQSGGSTNVTEGGATDTYTVVLTSQPSSDVTITLTPDAQVTTNPISLIFTNVNWNIAQNVTVTAVDDAAVEGSHTGSIAHSATSADARYNNFVIATITANISDNDNVIVENNDCGCQNVTVTLDANCQFLLTRNLISDGNCNGATVRVMDNSPSNGGLIDCAGVWTYGLFDAFGNIICWGKVTAEDKTAPALICPPADITLDCYDVNYVLNERRTIGNVGDDLRSPRPAANATDGRTINNAEGVAGTGDNCQLGLNPPGLVDDNYKNLGYAYYKDNCFNCGCRVTLKWTDKVVFYSCTDIEFTRDGYYAKIEREWVATDCNGMRADAYIQDIFFTRPDLDDFVFSIGGPANRPVKGQTGVAAGTPGYDWVVEYQSCTPDKSLILHDDVTPYDLSYFHIGGGVNTRRIYIDKLECNYSVSIKDTEFPICGGKGVKIDRELYVFDWCAGKIVDTFHILIKIGDFQAPTATYEHHAPYVISTGPMDCTAAFPVTVVGIKSAFGVEIKDNCTLANVSVSVYTKDLYVKGILVNEGPESPWCTNPPTTVPATTAKEQCCIAWAKIDYAIMNGQMIGVPVGRHVMKIEAFDGCYNSSTLCFEFEVKDKIAPVMKCDDDLHISLSNANGYVDGYAQVTAADIDEGSWDNCKLAWIAVRRNVPTSCTASFILKGYDSNGNNKIDAAPFDDPKDAPANWKWIVDGKEVVDGIDNNGDGDIFDRGEFFATKGGKIMTPLQDAVDFFCCDLAERVTIELWGADTADNPYTQNIDESNWNYCWNDVLIEDKVAPTCVAPWDITVDCDEKNLAIIEDKVASAAVFGDVSITTGSDCANLDTVYTVTKNLKCGYGKIVRSWALTKETVKGPITITCYQTIWVRPIHQYDICFPKDVDSDCKTPIIDTVLTDELSCDILAVNITDKRYDASDDECYKIFRTYTVINWCAYDDRCGDPMAEGSVYVVDRGLWGNYGKNPIYMLVRDRDRDLNEEFWLSKDLTPNNGDDIYVRGDGNYGGYSSLGSSVTVSAGLMPFCKPEIYAHPYDYFQDWEYYHSFMYTQIIKVYDEVAPVVTAPRDTFCIREGADCLADVTITVAATDNCTDKVTLETQYLMVAPGQTTNAGSMILYSTPRWVTKDLGNGQFEITVKNLPVGTHDLIVVVRDECGNLSKATRIPFVVADCKGPAPICINGLSTELMPNGTGGGMMAVWASDFVASDIYDCYGQGPETKNGLKLVKKYSINRVGEPVIATQTGIDLDCDDFAVGGIVLVELHAWDEQGNDDFCITFIEVQDNRKVCPDLATGDNVAVVAGTIATEGNANLQGATITLSGQASMSATTTATGGYAFINLIKGNDFTVTPQLDKNHLNGVSTFDLVLIQKHILNVQALNSPYKMIAADVNNSKSITTLDLIALRKLILNIDQSFQNNTSWRFVDAAYNFPNASNPWAASFPEVVNINDLAGNINASFVAVKVGDVNASATVSSAASAEVRTAGTLDINAADAALKAGTEYSVEFSAADLKSIQGYQFALNLDKSKVELVDIVYGVAKAENFGVFTNEGVITTSWNGEAKQGALFTLVLRAKADAQLSSALSLNRIVSAEAYSVSNDQLNVALKFSGAALANGFELKQNTPNPFNGETMISFNLPKAAAATLTISDVTGRVLKSIRADYAKGFNQVILKATDLNASGVLYYTLEADDFTATKKMIVVE</sequence>
<gene>
    <name evidence="1" type="ordered locus">Halhy_4858</name>
</gene>
<dbReference type="KEGG" id="hhy:Halhy_4858"/>
<dbReference type="InterPro" id="IPR036439">
    <property type="entry name" value="Dockerin_dom_sf"/>
</dbReference>
<protein>
    <recommendedName>
        <fullName evidence="3">Secretion system C-terminal sorting domain-containing protein</fullName>
    </recommendedName>
</protein>
<evidence type="ECO:0000313" key="1">
    <source>
        <dbReference type="EMBL" id="AEE52690.1"/>
    </source>
</evidence>
<dbReference type="GO" id="GO:0030246">
    <property type="term" value="F:carbohydrate binding"/>
    <property type="evidence" value="ECO:0007669"/>
    <property type="project" value="InterPro"/>
</dbReference>
<dbReference type="OrthoDB" id="9807669at2"/>
<dbReference type="RefSeq" id="WP_013767227.1">
    <property type="nucleotide sequence ID" value="NC_015510.1"/>
</dbReference>
<reference evidence="1 2" key="1">
    <citation type="journal article" date="2011" name="Stand. Genomic Sci.">
        <title>Complete genome sequence of Haliscomenobacter hydrossis type strain (O).</title>
        <authorList>
            <consortium name="US DOE Joint Genome Institute (JGI-PGF)"/>
            <person name="Daligault H."/>
            <person name="Lapidus A."/>
            <person name="Zeytun A."/>
            <person name="Nolan M."/>
            <person name="Lucas S."/>
            <person name="Del Rio T.G."/>
            <person name="Tice H."/>
            <person name="Cheng J.F."/>
            <person name="Tapia R."/>
            <person name="Han C."/>
            <person name="Goodwin L."/>
            <person name="Pitluck S."/>
            <person name="Liolios K."/>
            <person name="Pagani I."/>
            <person name="Ivanova N."/>
            <person name="Huntemann M."/>
            <person name="Mavromatis K."/>
            <person name="Mikhailova N."/>
            <person name="Pati A."/>
            <person name="Chen A."/>
            <person name="Palaniappan K."/>
            <person name="Land M."/>
            <person name="Hauser L."/>
            <person name="Brambilla E.M."/>
            <person name="Rohde M."/>
            <person name="Verbarg S."/>
            <person name="Goker M."/>
            <person name="Bristow J."/>
            <person name="Eisen J.A."/>
            <person name="Markowitz V."/>
            <person name="Hugenholtz P."/>
            <person name="Kyrpides N.C."/>
            <person name="Klenk H.P."/>
            <person name="Woyke T."/>
        </authorList>
    </citation>
    <scope>NUCLEOTIDE SEQUENCE [LARGE SCALE GENOMIC DNA]</scope>
    <source>
        <strain evidence="2">ATCC 27775 / DSM 1100 / LMG 10767 / O</strain>
    </source>
</reference>
<evidence type="ECO:0008006" key="3">
    <source>
        <dbReference type="Google" id="ProtNLM"/>
    </source>
</evidence>
<organism evidence="1 2">
    <name type="scientific">Haliscomenobacter hydrossis (strain ATCC 27775 / DSM 1100 / LMG 10767 / O)</name>
    <dbReference type="NCBI Taxonomy" id="760192"/>
    <lineage>
        <taxon>Bacteria</taxon>
        <taxon>Pseudomonadati</taxon>
        <taxon>Bacteroidota</taxon>
        <taxon>Saprospiria</taxon>
        <taxon>Saprospirales</taxon>
        <taxon>Haliscomenobacteraceae</taxon>
        <taxon>Haliscomenobacter</taxon>
    </lineage>
</organism>
<dbReference type="Proteomes" id="UP000008461">
    <property type="component" value="Chromosome"/>
</dbReference>
<keyword evidence="2" id="KW-1185">Reference proteome</keyword>
<dbReference type="CDD" id="cd14252">
    <property type="entry name" value="Dockerin_like"/>
    <property type="match status" value="1"/>
</dbReference>
<dbReference type="InterPro" id="IPR026444">
    <property type="entry name" value="Secre_tail"/>
</dbReference>
<dbReference type="InterPro" id="IPR008965">
    <property type="entry name" value="CBM2/CBM3_carb-bd_dom_sf"/>
</dbReference>
<dbReference type="STRING" id="760192.Halhy_4858"/>
<reference key="2">
    <citation type="submission" date="2011-04" db="EMBL/GenBank/DDBJ databases">
        <title>Complete sequence of chromosome of Haliscomenobacter hydrossis DSM 1100.</title>
        <authorList>
            <consortium name="US DOE Joint Genome Institute (JGI-PGF)"/>
            <person name="Lucas S."/>
            <person name="Han J."/>
            <person name="Lapidus A."/>
            <person name="Bruce D."/>
            <person name="Goodwin L."/>
            <person name="Pitluck S."/>
            <person name="Peters L."/>
            <person name="Kyrpides N."/>
            <person name="Mavromatis K."/>
            <person name="Ivanova N."/>
            <person name="Ovchinnikova G."/>
            <person name="Pagani I."/>
            <person name="Daligault H."/>
            <person name="Detter J.C."/>
            <person name="Han C."/>
            <person name="Land M."/>
            <person name="Hauser L."/>
            <person name="Markowitz V."/>
            <person name="Cheng J.-F."/>
            <person name="Hugenholtz P."/>
            <person name="Woyke T."/>
            <person name="Wu D."/>
            <person name="Verbarg S."/>
            <person name="Frueling A."/>
            <person name="Brambilla E."/>
            <person name="Klenk H.-P."/>
            <person name="Eisen J.A."/>
        </authorList>
    </citation>
    <scope>NUCLEOTIDE SEQUENCE</scope>
    <source>
        <strain>DSM 1100</strain>
    </source>
</reference>
<dbReference type="eggNOG" id="COG3210">
    <property type="taxonomic scope" value="Bacteria"/>
</dbReference>
<proteinExistence type="predicted"/>
<dbReference type="EMBL" id="CP002691">
    <property type="protein sequence ID" value="AEE52690.1"/>
    <property type="molecule type" value="Genomic_DNA"/>
</dbReference>
<dbReference type="GO" id="GO:0000272">
    <property type="term" value="P:polysaccharide catabolic process"/>
    <property type="evidence" value="ECO:0007669"/>
    <property type="project" value="InterPro"/>
</dbReference>
<dbReference type="NCBIfam" id="TIGR04183">
    <property type="entry name" value="Por_Secre_tail"/>
    <property type="match status" value="1"/>
</dbReference>
<dbReference type="HOGENOM" id="CLU_226949_0_0_10"/>
<accession>F4KZ03</accession>